<accession>A0A1V3TY12</accession>
<evidence type="ECO:0008006" key="4">
    <source>
        <dbReference type="Google" id="ProtNLM"/>
    </source>
</evidence>
<gene>
    <name evidence="2" type="ORF">BMF97_17530</name>
</gene>
<sequence>MKLFKFAFLLGILGVFFTSCLNDSRGDNVMYGYLAATNVEAKEIKPAGETSKLTVTYKTTNTCQQYVQIQLVKNENNTTFELGVLGSQTSGDGCTSKEEEKTQEYTFQPTKAGDYTFKFWAGKNTDNTDIFKEIKVTIPEKAK</sequence>
<keyword evidence="1" id="KW-0732">Signal</keyword>
<reference evidence="2 3" key="1">
    <citation type="submission" date="2016-11" db="EMBL/GenBank/DDBJ databases">
        <title>Genome sequence and comparative genomic analysis of clinical strain Elizabethkingia meningoseptica 61421 PRCM.</title>
        <authorList>
            <person name="Wang M."/>
            <person name="Hu S."/>
            <person name="Cao L."/>
            <person name="Jiang T."/>
            <person name="Zhou Y."/>
            <person name="Ming D."/>
        </authorList>
    </citation>
    <scope>NUCLEOTIDE SEQUENCE [LARGE SCALE GENOMIC DNA]</scope>
    <source>
        <strain evidence="2 3">61421 PRCM</strain>
    </source>
</reference>
<dbReference type="PROSITE" id="PS51257">
    <property type="entry name" value="PROKAR_LIPOPROTEIN"/>
    <property type="match status" value="1"/>
</dbReference>
<dbReference type="KEGG" id="emg:BBD33_03265"/>
<dbReference type="GeneID" id="48543987"/>
<feature type="signal peptide" evidence="1">
    <location>
        <begin position="1"/>
        <end position="21"/>
    </location>
</feature>
<dbReference type="OrthoDB" id="893802at2"/>
<feature type="chain" id="PRO_5010740634" description="Lipoprotein" evidence="1">
    <location>
        <begin position="22"/>
        <end position="143"/>
    </location>
</feature>
<keyword evidence="3" id="KW-1185">Reference proteome</keyword>
<name>A0A1V3TY12_ELIME</name>
<dbReference type="Proteomes" id="UP000188947">
    <property type="component" value="Unassembled WGS sequence"/>
</dbReference>
<organism evidence="2 3">
    <name type="scientific">Elizabethkingia meningoseptica</name>
    <name type="common">Chryseobacterium meningosepticum</name>
    <dbReference type="NCBI Taxonomy" id="238"/>
    <lineage>
        <taxon>Bacteria</taxon>
        <taxon>Pseudomonadati</taxon>
        <taxon>Bacteroidota</taxon>
        <taxon>Flavobacteriia</taxon>
        <taxon>Flavobacteriales</taxon>
        <taxon>Weeksellaceae</taxon>
        <taxon>Elizabethkingia</taxon>
    </lineage>
</organism>
<evidence type="ECO:0000313" key="3">
    <source>
        <dbReference type="Proteomes" id="UP000188947"/>
    </source>
</evidence>
<evidence type="ECO:0000313" key="2">
    <source>
        <dbReference type="EMBL" id="OOH93264.1"/>
    </source>
</evidence>
<dbReference type="RefSeq" id="WP_016199053.1">
    <property type="nucleotide sequence ID" value="NZ_CP014338.1"/>
</dbReference>
<dbReference type="Gene3D" id="2.60.40.420">
    <property type="entry name" value="Cupredoxins - blue copper proteins"/>
    <property type="match status" value="1"/>
</dbReference>
<protein>
    <recommendedName>
        <fullName evidence="4">Lipoprotein</fullName>
    </recommendedName>
</protein>
<dbReference type="eggNOG" id="ENOG5033P19">
    <property type="taxonomic scope" value="Bacteria"/>
</dbReference>
<dbReference type="EMBL" id="MPOG01000019">
    <property type="protein sequence ID" value="OOH93264.1"/>
    <property type="molecule type" value="Genomic_DNA"/>
</dbReference>
<dbReference type="AlphaFoldDB" id="A0A1V3TY12"/>
<dbReference type="InterPro" id="IPR008972">
    <property type="entry name" value="Cupredoxin"/>
</dbReference>
<dbReference type="STRING" id="238.BBD35_05105"/>
<proteinExistence type="predicted"/>
<evidence type="ECO:0000256" key="1">
    <source>
        <dbReference type="SAM" id="SignalP"/>
    </source>
</evidence>
<comment type="caution">
    <text evidence="2">The sequence shown here is derived from an EMBL/GenBank/DDBJ whole genome shotgun (WGS) entry which is preliminary data.</text>
</comment>